<dbReference type="eggNOG" id="ENOG502QQN1">
    <property type="taxonomic scope" value="Eukaryota"/>
</dbReference>
<dbReference type="EMBL" id="AFYH01033307">
    <property type="status" value="NOT_ANNOTATED_CDS"/>
    <property type="molecule type" value="Genomic_DNA"/>
</dbReference>
<dbReference type="PANTHER" id="PTHR16078">
    <property type="entry name" value="COILED-COIL DOMAIN-CONTAINING PROTEIN 87"/>
    <property type="match status" value="1"/>
</dbReference>
<dbReference type="Proteomes" id="UP000008672">
    <property type="component" value="Unassembled WGS sequence"/>
</dbReference>
<evidence type="ECO:0000313" key="1">
    <source>
        <dbReference type="Ensembl" id="ENSLACP00000013949.1"/>
    </source>
</evidence>
<dbReference type="HOGENOM" id="CLU_1418157_0_0_1"/>
<dbReference type="InterPro" id="IPR037383">
    <property type="entry name" value="CCDC87"/>
</dbReference>
<proteinExistence type="predicted"/>
<name>H3AWC8_LATCH</name>
<protein>
    <submittedName>
        <fullName evidence="1">Coiled-coil domain containing 87</fullName>
    </submittedName>
</protein>
<organism evidence="1 2">
    <name type="scientific">Latimeria chalumnae</name>
    <name type="common">Coelacanth</name>
    <dbReference type="NCBI Taxonomy" id="7897"/>
    <lineage>
        <taxon>Eukaryota</taxon>
        <taxon>Metazoa</taxon>
        <taxon>Chordata</taxon>
        <taxon>Craniata</taxon>
        <taxon>Vertebrata</taxon>
        <taxon>Euteleostomi</taxon>
        <taxon>Coelacanthiformes</taxon>
        <taxon>Coelacanthidae</taxon>
        <taxon>Latimeria</taxon>
    </lineage>
</organism>
<reference evidence="1" key="2">
    <citation type="submission" date="2025-08" db="UniProtKB">
        <authorList>
            <consortium name="Ensembl"/>
        </authorList>
    </citation>
    <scope>IDENTIFICATION</scope>
</reference>
<dbReference type="Ensembl" id="ENSLACT00000014048.1">
    <property type="protein sequence ID" value="ENSLACP00000013949.1"/>
    <property type="gene ID" value="ENSLACG00000012282.1"/>
</dbReference>
<dbReference type="EMBL" id="AFYH01033309">
    <property type="status" value="NOT_ANNOTATED_CDS"/>
    <property type="molecule type" value="Genomic_DNA"/>
</dbReference>
<dbReference type="AlphaFoldDB" id="H3AWC8"/>
<sequence length="192" mass="21959">ALPPTIERIRKLPASLEALCDLVQKKICVRSEVTTVSKEDQEVLGGVILSEVKLLWEDIKNLLPDPTLSCVENKEISSQMFTYFISVCEQLFLHYLYMVDLLRQREVFTDQANLSRLGAQLSIDCSKFLNVRAIRHHAIAGVKARRKRTSTAKRLKPQQQSRESVLREIDEKIPYLDLTKVPDLPPCQKEAI</sequence>
<dbReference type="OMA" id="RIMVHIV"/>
<dbReference type="EMBL" id="AFYH01033308">
    <property type="status" value="NOT_ANNOTATED_CDS"/>
    <property type="molecule type" value="Genomic_DNA"/>
</dbReference>
<dbReference type="Bgee" id="ENSLACG00000012282">
    <property type="expression patterns" value="Expressed in muscle tissue and 5 other cell types or tissues"/>
</dbReference>
<dbReference type="GeneTree" id="ENSGT00390000018647"/>
<dbReference type="InParanoid" id="H3AWC8"/>
<accession>H3AWC8</accession>
<reference evidence="1" key="3">
    <citation type="submission" date="2025-09" db="UniProtKB">
        <authorList>
            <consortium name="Ensembl"/>
        </authorList>
    </citation>
    <scope>IDENTIFICATION</scope>
</reference>
<dbReference type="EMBL" id="AFYH01033306">
    <property type="status" value="NOT_ANNOTATED_CDS"/>
    <property type="molecule type" value="Genomic_DNA"/>
</dbReference>
<reference evidence="2" key="1">
    <citation type="submission" date="2011-08" db="EMBL/GenBank/DDBJ databases">
        <title>The draft genome of Latimeria chalumnae.</title>
        <authorList>
            <person name="Di Palma F."/>
            <person name="Alfoldi J."/>
            <person name="Johnson J."/>
            <person name="Berlin A."/>
            <person name="Gnerre S."/>
            <person name="Jaffe D."/>
            <person name="MacCallum I."/>
            <person name="Young S."/>
            <person name="Walker B.J."/>
            <person name="Lander E."/>
            <person name="Lindblad-Toh K."/>
        </authorList>
    </citation>
    <scope>NUCLEOTIDE SEQUENCE [LARGE SCALE GENOMIC DNA]</scope>
    <source>
        <strain evidence="2">Wild caught</strain>
    </source>
</reference>
<evidence type="ECO:0000313" key="2">
    <source>
        <dbReference type="Proteomes" id="UP000008672"/>
    </source>
</evidence>
<dbReference type="PANTHER" id="PTHR16078:SF1">
    <property type="entry name" value="COILED-COIL DOMAIN-CONTAINING PROTEIN 87"/>
    <property type="match status" value="1"/>
</dbReference>
<keyword evidence="2" id="KW-1185">Reference proteome</keyword>